<reference evidence="2" key="1">
    <citation type="journal article" date="2019" name="Int. J. Syst. Evol. Microbiol.">
        <title>The Global Catalogue of Microorganisms (GCM) 10K type strain sequencing project: providing services to taxonomists for standard genome sequencing and annotation.</title>
        <authorList>
            <consortium name="The Broad Institute Genomics Platform"/>
            <consortium name="The Broad Institute Genome Sequencing Center for Infectious Disease"/>
            <person name="Wu L."/>
            <person name="Ma J."/>
        </authorList>
    </citation>
    <scope>NUCLEOTIDE SEQUENCE [LARGE SCALE GENOMIC DNA]</scope>
    <source>
        <strain evidence="2">CGMCC 4.7093</strain>
    </source>
</reference>
<protein>
    <submittedName>
        <fullName evidence="1">Uncharacterized protein</fullName>
    </submittedName>
</protein>
<organism evidence="1 2">
    <name type="scientific">Actinomycetospora atypica</name>
    <dbReference type="NCBI Taxonomy" id="1290095"/>
    <lineage>
        <taxon>Bacteria</taxon>
        <taxon>Bacillati</taxon>
        <taxon>Actinomycetota</taxon>
        <taxon>Actinomycetes</taxon>
        <taxon>Pseudonocardiales</taxon>
        <taxon>Pseudonocardiaceae</taxon>
        <taxon>Actinomycetospora</taxon>
    </lineage>
</organism>
<proteinExistence type="predicted"/>
<keyword evidence="2" id="KW-1185">Reference proteome</keyword>
<evidence type="ECO:0000313" key="2">
    <source>
        <dbReference type="Proteomes" id="UP001595947"/>
    </source>
</evidence>
<dbReference type="EMBL" id="JBHSIV010000008">
    <property type="protein sequence ID" value="MFC5062448.1"/>
    <property type="molecule type" value="Genomic_DNA"/>
</dbReference>
<accession>A0ABV9YM41</accession>
<dbReference type="Proteomes" id="UP001595947">
    <property type="component" value="Unassembled WGS sequence"/>
</dbReference>
<dbReference type="RefSeq" id="WP_378035801.1">
    <property type="nucleotide sequence ID" value="NZ_JBHSIV010000008.1"/>
</dbReference>
<name>A0ABV9YM41_9PSEU</name>
<evidence type="ECO:0000313" key="1">
    <source>
        <dbReference type="EMBL" id="MFC5062448.1"/>
    </source>
</evidence>
<gene>
    <name evidence="1" type="ORF">ACFPBZ_09545</name>
</gene>
<sequence>MADLLVLRLHRGPDHPGELDAGGLVALVGALQRLTTRIARHLVHQARPGRSAGVVERAARVRLVGFTADGAATALRFAVGEDDVLGEGLEHEVVDALSELVRGLWNEEPPAWTSALLGDACVELLDALVRTARTCTFGGDRFREASFAPAGLSRDRWPRTDGPRSYGATASIRGRLDRVDLRRRVLRVLDETGADVVVESLVTAYDSDADPVRDAARLLGSEVVVTGPASRGAGGLRLRGATIRPA</sequence>
<comment type="caution">
    <text evidence="1">The sequence shown here is derived from an EMBL/GenBank/DDBJ whole genome shotgun (WGS) entry which is preliminary data.</text>
</comment>